<dbReference type="RefSeq" id="WP_087006173.1">
    <property type="nucleotide sequence ID" value="NZ_FWFF01000008.1"/>
</dbReference>
<evidence type="ECO:0000313" key="6">
    <source>
        <dbReference type="EMBL" id="SLM96571.1"/>
    </source>
</evidence>
<sequence>MSQSIQSVLNAFAVLEAVADRQPVGLSETARVTGLPKTTVLRCLATLHETGWLLPSIDGRSEWSLTNRSLLIGMRSTPAGGLAAVAQEELSAIREEVGETVHLLVRDEDSQVVVSRADGVNAIRTYLGLGTRVPFHSTGSGRAMLAAMPADERDRLLDVESSLPGFDRDAVERHVTAAITRGYAVNHGEWRDEVGGVGVAVFGGAGDLRAAVSVSLPAARLAAIGAESVADVLLASQRRLSHILR</sequence>
<dbReference type="SMART" id="SM00346">
    <property type="entry name" value="HTH_ICLR"/>
    <property type="match status" value="1"/>
</dbReference>
<feature type="domain" description="IclR-ED" evidence="5">
    <location>
        <begin position="68"/>
        <end position="245"/>
    </location>
</feature>
<dbReference type="SUPFAM" id="SSF55781">
    <property type="entry name" value="GAF domain-like"/>
    <property type="match status" value="1"/>
</dbReference>
<evidence type="ECO:0000259" key="5">
    <source>
        <dbReference type="PROSITE" id="PS51078"/>
    </source>
</evidence>
<reference evidence="7" key="1">
    <citation type="submission" date="2017-02" db="EMBL/GenBank/DDBJ databases">
        <authorList>
            <person name="Dridi B."/>
        </authorList>
    </citation>
    <scope>NUCLEOTIDE SEQUENCE [LARGE SCALE GENOMIC DNA]</scope>
    <source>
        <strain evidence="7">B Co 03.10</strain>
    </source>
</reference>
<dbReference type="InterPro" id="IPR029016">
    <property type="entry name" value="GAF-like_dom_sf"/>
</dbReference>
<dbReference type="AlphaFoldDB" id="A0A1X6XBF2"/>
<accession>A0A1X6XBF2</accession>
<protein>
    <submittedName>
        <fullName evidence="6">Transcriptional regulator, IclR family</fullName>
    </submittedName>
</protein>
<name>A0A1X6XBF2_9MICO</name>
<evidence type="ECO:0000256" key="1">
    <source>
        <dbReference type="ARBA" id="ARBA00023015"/>
    </source>
</evidence>
<evidence type="ECO:0000256" key="2">
    <source>
        <dbReference type="ARBA" id="ARBA00023125"/>
    </source>
</evidence>
<dbReference type="InterPro" id="IPR014757">
    <property type="entry name" value="Tscrpt_reg_IclR_C"/>
</dbReference>
<keyword evidence="3" id="KW-0804">Transcription</keyword>
<dbReference type="InterPro" id="IPR036390">
    <property type="entry name" value="WH_DNA-bd_sf"/>
</dbReference>
<dbReference type="PROSITE" id="PS51077">
    <property type="entry name" value="HTH_ICLR"/>
    <property type="match status" value="1"/>
</dbReference>
<evidence type="ECO:0000313" key="7">
    <source>
        <dbReference type="Proteomes" id="UP000196581"/>
    </source>
</evidence>
<feature type="domain" description="HTH iclR-type" evidence="4">
    <location>
        <begin position="5"/>
        <end position="74"/>
    </location>
</feature>
<dbReference type="Gene3D" id="3.30.450.40">
    <property type="match status" value="1"/>
</dbReference>
<dbReference type="Gene3D" id="1.10.10.10">
    <property type="entry name" value="Winged helix-like DNA-binding domain superfamily/Winged helix DNA-binding domain"/>
    <property type="match status" value="1"/>
</dbReference>
<dbReference type="InterPro" id="IPR036388">
    <property type="entry name" value="WH-like_DNA-bd_sf"/>
</dbReference>
<gene>
    <name evidence="6" type="ORF">FM105_05975</name>
</gene>
<dbReference type="PANTHER" id="PTHR30136">
    <property type="entry name" value="HELIX-TURN-HELIX TRANSCRIPTIONAL REGULATOR, ICLR FAMILY"/>
    <property type="match status" value="1"/>
</dbReference>
<keyword evidence="2" id="KW-0238">DNA-binding</keyword>
<dbReference type="InterPro" id="IPR050707">
    <property type="entry name" value="HTH_MetabolicPath_Reg"/>
</dbReference>
<dbReference type="InterPro" id="IPR005471">
    <property type="entry name" value="Tscrpt_reg_IclR_N"/>
</dbReference>
<evidence type="ECO:0000259" key="4">
    <source>
        <dbReference type="PROSITE" id="PS51077"/>
    </source>
</evidence>
<organism evidence="6 7">
    <name type="scientific">Brevibacterium yomogidense</name>
    <dbReference type="NCBI Taxonomy" id="946573"/>
    <lineage>
        <taxon>Bacteria</taxon>
        <taxon>Bacillati</taxon>
        <taxon>Actinomycetota</taxon>
        <taxon>Actinomycetes</taxon>
        <taxon>Micrococcales</taxon>
        <taxon>Brevibacteriaceae</taxon>
        <taxon>Brevibacterium</taxon>
    </lineage>
</organism>
<dbReference type="GO" id="GO:0003677">
    <property type="term" value="F:DNA binding"/>
    <property type="evidence" value="ECO:0007669"/>
    <property type="project" value="UniProtKB-KW"/>
</dbReference>
<dbReference type="Pfam" id="PF09339">
    <property type="entry name" value="HTH_IclR"/>
    <property type="match status" value="1"/>
</dbReference>
<dbReference type="SUPFAM" id="SSF46785">
    <property type="entry name" value="Winged helix' DNA-binding domain"/>
    <property type="match status" value="1"/>
</dbReference>
<dbReference type="EMBL" id="FWFF01000008">
    <property type="protein sequence ID" value="SLM96571.1"/>
    <property type="molecule type" value="Genomic_DNA"/>
</dbReference>
<dbReference type="Proteomes" id="UP000196581">
    <property type="component" value="Unassembled WGS sequence"/>
</dbReference>
<keyword evidence="1" id="KW-0805">Transcription regulation</keyword>
<dbReference type="Pfam" id="PF01614">
    <property type="entry name" value="IclR_C"/>
    <property type="match status" value="1"/>
</dbReference>
<dbReference type="GO" id="GO:0045892">
    <property type="term" value="P:negative regulation of DNA-templated transcription"/>
    <property type="evidence" value="ECO:0007669"/>
    <property type="project" value="TreeGrafter"/>
</dbReference>
<dbReference type="PANTHER" id="PTHR30136:SF24">
    <property type="entry name" value="HTH-TYPE TRANSCRIPTIONAL REPRESSOR ALLR"/>
    <property type="match status" value="1"/>
</dbReference>
<dbReference type="PROSITE" id="PS51078">
    <property type="entry name" value="ICLR_ED"/>
    <property type="match status" value="1"/>
</dbReference>
<dbReference type="GO" id="GO:0003700">
    <property type="term" value="F:DNA-binding transcription factor activity"/>
    <property type="evidence" value="ECO:0007669"/>
    <property type="project" value="TreeGrafter"/>
</dbReference>
<keyword evidence="7" id="KW-1185">Reference proteome</keyword>
<proteinExistence type="predicted"/>
<evidence type="ECO:0000256" key="3">
    <source>
        <dbReference type="ARBA" id="ARBA00023163"/>
    </source>
</evidence>